<dbReference type="Gene3D" id="1.20.1270.60">
    <property type="entry name" value="Arfaptin homology (AH) domain/BAR domain"/>
    <property type="match status" value="1"/>
</dbReference>
<dbReference type="InterPro" id="IPR003005">
    <property type="entry name" value="Amphiphysin"/>
</dbReference>
<dbReference type="GO" id="GO:0005737">
    <property type="term" value="C:cytoplasm"/>
    <property type="evidence" value="ECO:0007669"/>
    <property type="project" value="UniProtKB-SubCell"/>
</dbReference>
<dbReference type="Pfam" id="PF03114">
    <property type="entry name" value="BAR"/>
    <property type="match status" value="1"/>
</dbReference>
<dbReference type="SMART" id="SM00326">
    <property type="entry name" value="SH3"/>
    <property type="match status" value="1"/>
</dbReference>
<evidence type="ECO:0000256" key="5">
    <source>
        <dbReference type="ARBA" id="ARBA00023054"/>
    </source>
</evidence>
<dbReference type="FunFam" id="1.20.1270.60:FF:000013">
    <property type="entry name" value="Amphiphysin isoform 2"/>
    <property type="match status" value="1"/>
</dbReference>
<dbReference type="InterPro" id="IPR003023">
    <property type="entry name" value="Amphiphysin_2"/>
</dbReference>
<evidence type="ECO:0000256" key="8">
    <source>
        <dbReference type="SAM" id="MobiDB-lite"/>
    </source>
</evidence>
<evidence type="ECO:0000256" key="6">
    <source>
        <dbReference type="ARBA" id="ARBA00023136"/>
    </source>
</evidence>
<feature type="region of interest" description="Disordered" evidence="8">
    <location>
        <begin position="381"/>
        <end position="465"/>
    </location>
</feature>
<sequence>MAELGKGVSAGKIASNVQKKLTRAQEKVLQKLGKADETKDEQFEQCVQNFNKQLTEGSKLQKDLRAYLASVKAMHEASKKLTECLLDVYEPDWPGREETNKIAENNDLLWTDYHEKLVDQALLTMDTYLGQFPDIKSRIAKRGRKLVDYDSARHHFESLQNAKKKDETKIAKPVSLLEKAAPQWCQGKIQAHLVAQTNLLRNQAEEELLKTQKVFEEMNADLQEELPSLWNSRVGFYVNTFQSIAGLEENFHKEMGKLHQGLNDVMVTLESEQGNLSTNSSSVKVQPSETTPTKMNKSPSPPATDGPPAVSETKAVNHDFEERSAPAEETPSVVISKSPSQLRRGPPVPPPPKVTPSKDFKQENILSLFDDSFVPEISVTTPSQFEVTWPQTEEPSLLDLDFDPLKPDSSTGASAGAQSLPWDLWEPVEPAPAPVPVTEPAKKETEVKLESPPSEEVPDKSPSSLPAVVVETFSATVNGTVESSPPKAEMPPGFLYKVRAQHDYASTDSDELNLKAGDMVLVTQFENPDEQDDGWLMGIKETDWLQNKPFEQHRGVFPENFTEKNL</sequence>
<dbReference type="InterPro" id="IPR027267">
    <property type="entry name" value="AH/BAR_dom_sf"/>
</dbReference>
<accession>A0A803JQH0</accession>
<comment type="subcellular location">
    <subcellularLocation>
        <location evidence="2">Cytoplasm</location>
    </subcellularLocation>
    <subcellularLocation>
        <location evidence="1">Endomembrane system</location>
    </subcellularLocation>
</comment>
<dbReference type="GeneTree" id="ENSGT00950000182882"/>
<evidence type="ECO:0000256" key="1">
    <source>
        <dbReference type="ARBA" id="ARBA00004308"/>
    </source>
</evidence>
<evidence type="ECO:0000256" key="4">
    <source>
        <dbReference type="ARBA" id="ARBA00022490"/>
    </source>
</evidence>
<evidence type="ECO:0000259" key="9">
    <source>
        <dbReference type="PROSITE" id="PS50002"/>
    </source>
</evidence>
<feature type="compositionally biased region" description="Polar residues" evidence="8">
    <location>
        <begin position="381"/>
        <end position="394"/>
    </location>
</feature>
<dbReference type="Ensembl" id="ENSXETT00000112514">
    <property type="protein sequence ID" value="ENSXETP00000110228"/>
    <property type="gene ID" value="ENSXETG00000046584"/>
</dbReference>
<dbReference type="GO" id="GO:0012505">
    <property type="term" value="C:endomembrane system"/>
    <property type="evidence" value="ECO:0007669"/>
    <property type="project" value="UniProtKB-SubCell"/>
</dbReference>
<dbReference type="InterPro" id="IPR036028">
    <property type="entry name" value="SH3-like_dom_sf"/>
</dbReference>
<dbReference type="InterPro" id="IPR001452">
    <property type="entry name" value="SH3_domain"/>
</dbReference>
<protein>
    <recommendedName>
        <fullName evidence="12">Bridging integrator 1</fullName>
    </recommendedName>
</protein>
<dbReference type="PROSITE" id="PS50002">
    <property type="entry name" value="SH3"/>
    <property type="match status" value="1"/>
</dbReference>
<evidence type="ECO:0000256" key="3">
    <source>
        <dbReference type="ARBA" id="ARBA00022443"/>
    </source>
</evidence>
<evidence type="ECO:0000256" key="7">
    <source>
        <dbReference type="PROSITE-ProRule" id="PRU00192"/>
    </source>
</evidence>
<organism evidence="11">
    <name type="scientific">Xenopus tropicalis</name>
    <name type="common">Western clawed frog</name>
    <name type="synonym">Silurana tropicalis</name>
    <dbReference type="NCBI Taxonomy" id="8364"/>
    <lineage>
        <taxon>Eukaryota</taxon>
        <taxon>Metazoa</taxon>
        <taxon>Chordata</taxon>
        <taxon>Craniata</taxon>
        <taxon>Vertebrata</taxon>
        <taxon>Euteleostomi</taxon>
        <taxon>Amphibia</taxon>
        <taxon>Batrachia</taxon>
        <taxon>Anura</taxon>
        <taxon>Pipoidea</taxon>
        <taxon>Pipidae</taxon>
        <taxon>Xenopodinae</taxon>
        <taxon>Xenopus</taxon>
        <taxon>Silurana</taxon>
    </lineage>
</organism>
<dbReference type="SUPFAM" id="SSF50044">
    <property type="entry name" value="SH3-domain"/>
    <property type="match status" value="1"/>
</dbReference>
<dbReference type="InterPro" id="IPR035471">
    <property type="entry name" value="Amphiphysin-2_SH3"/>
</dbReference>
<feature type="compositionally biased region" description="Polar residues" evidence="8">
    <location>
        <begin position="273"/>
        <end position="298"/>
    </location>
</feature>
<feature type="compositionally biased region" description="Basic and acidic residues" evidence="8">
    <location>
        <begin position="315"/>
        <end position="326"/>
    </location>
</feature>
<dbReference type="PRINTS" id="PR01253">
    <property type="entry name" value="AMPHIPHYSIN2"/>
</dbReference>
<dbReference type="Gene3D" id="2.30.30.40">
    <property type="entry name" value="SH3 Domains"/>
    <property type="match status" value="1"/>
</dbReference>
<evidence type="ECO:0000313" key="11">
    <source>
        <dbReference type="Ensembl" id="ENSXETP00000110228"/>
    </source>
</evidence>
<name>A0A803JQH0_XENTR</name>
<dbReference type="AlphaFoldDB" id="A0A803JQH0"/>
<dbReference type="PROSITE" id="PS51021">
    <property type="entry name" value="BAR"/>
    <property type="match status" value="1"/>
</dbReference>
<dbReference type="GO" id="GO:0030100">
    <property type="term" value="P:regulation of endocytosis"/>
    <property type="evidence" value="ECO:0007669"/>
    <property type="project" value="InterPro"/>
</dbReference>
<keyword evidence="4" id="KW-0963">Cytoplasm</keyword>
<dbReference type="PANTHER" id="PTHR46514">
    <property type="entry name" value="AMPHIPHYSIN"/>
    <property type="match status" value="1"/>
</dbReference>
<evidence type="ECO:0000259" key="10">
    <source>
        <dbReference type="PROSITE" id="PS51021"/>
    </source>
</evidence>
<reference evidence="11" key="1">
    <citation type="journal article" date="2010" name="Science">
        <title>The genome of the Western clawed frog Xenopus tropicalis.</title>
        <authorList>
            <person name="Hellsten U."/>
            <person name="Harland R.M."/>
            <person name="Gilchrist M.J."/>
            <person name="Hendrix D."/>
            <person name="Jurka J."/>
            <person name="Kapitonov V."/>
            <person name="Ovcharenko I."/>
            <person name="Putnam N.H."/>
            <person name="Shu S."/>
            <person name="Taher L."/>
            <person name="Blitz I.L."/>
            <person name="Blumberg B."/>
            <person name="Dichmann D.S."/>
            <person name="Dubchak I."/>
            <person name="Amaya E."/>
            <person name="Detter J.C."/>
            <person name="Fletcher R."/>
            <person name="Gerhard D.S."/>
            <person name="Goodstein D."/>
            <person name="Graves T."/>
            <person name="Grigoriev I.V."/>
            <person name="Grimwood J."/>
            <person name="Kawashima T."/>
            <person name="Lindquist E."/>
            <person name="Lucas S.M."/>
            <person name="Mead P.E."/>
            <person name="Mitros T."/>
            <person name="Ogino H."/>
            <person name="Ohta Y."/>
            <person name="Poliakov A.V."/>
            <person name="Pollet N."/>
            <person name="Robert J."/>
            <person name="Salamov A."/>
            <person name="Sater A.K."/>
            <person name="Schmutz J."/>
            <person name="Terry A."/>
            <person name="Vize P.D."/>
            <person name="Warren W.C."/>
            <person name="Wells D."/>
            <person name="Wills A."/>
            <person name="Wilson R.K."/>
            <person name="Zimmerman L.B."/>
            <person name="Zorn A.M."/>
            <person name="Grainger R."/>
            <person name="Grammer T."/>
            <person name="Khokha M.K."/>
            <person name="Richardson P.M."/>
            <person name="Rokhsar D.S."/>
        </authorList>
    </citation>
    <scope>NUCLEOTIDE SEQUENCE [LARGE SCALE GENOMIC DNA]</scope>
    <source>
        <strain evidence="11">Nigerian</strain>
    </source>
</reference>
<keyword evidence="5" id="KW-0175">Coiled coil</keyword>
<feature type="region of interest" description="Disordered" evidence="8">
    <location>
        <begin position="273"/>
        <end position="362"/>
    </location>
</feature>
<reference evidence="11" key="2">
    <citation type="submission" date="2021-03" db="UniProtKB">
        <authorList>
            <consortium name="Ensembl"/>
        </authorList>
    </citation>
    <scope>IDENTIFICATION</scope>
</reference>
<keyword evidence="6" id="KW-0472">Membrane</keyword>
<dbReference type="Pfam" id="PF14604">
    <property type="entry name" value="SH3_9"/>
    <property type="match status" value="1"/>
</dbReference>
<feature type="domain" description="BAR" evidence="10">
    <location>
        <begin position="28"/>
        <end position="282"/>
    </location>
</feature>
<keyword evidence="3 7" id="KW-0728">SH3 domain</keyword>
<proteinExistence type="predicted"/>
<dbReference type="SUPFAM" id="SSF103657">
    <property type="entry name" value="BAR/IMD domain-like"/>
    <property type="match status" value="1"/>
</dbReference>
<feature type="domain" description="SH3" evidence="9">
    <location>
        <begin position="493"/>
        <end position="566"/>
    </location>
</feature>
<dbReference type="PRINTS" id="PR01251">
    <property type="entry name" value="AMPHIPHYSIN"/>
</dbReference>
<evidence type="ECO:0008006" key="12">
    <source>
        <dbReference type="Google" id="ProtNLM"/>
    </source>
</evidence>
<evidence type="ECO:0000256" key="2">
    <source>
        <dbReference type="ARBA" id="ARBA00004496"/>
    </source>
</evidence>
<dbReference type="PANTHER" id="PTHR46514:SF4">
    <property type="entry name" value="MYC BOX-DEPENDENT-INTERACTING PROTEIN 1"/>
    <property type="match status" value="1"/>
</dbReference>
<dbReference type="SMART" id="SM00721">
    <property type="entry name" value="BAR"/>
    <property type="match status" value="1"/>
</dbReference>
<dbReference type="InterPro" id="IPR004148">
    <property type="entry name" value="BAR_dom"/>
</dbReference>
<dbReference type="FunFam" id="2.30.30.40:FF:000363">
    <property type="entry name" value="Bridging integrator 1"/>
    <property type="match status" value="1"/>
</dbReference>
<dbReference type="CDD" id="cd12139">
    <property type="entry name" value="SH3_Bin1"/>
    <property type="match status" value="1"/>
</dbReference>
<feature type="compositionally biased region" description="Basic and acidic residues" evidence="8">
    <location>
        <begin position="440"/>
        <end position="449"/>
    </location>
</feature>